<evidence type="ECO:0000313" key="1">
    <source>
        <dbReference type="EMBL" id="OGD68847.1"/>
    </source>
</evidence>
<evidence type="ECO:0000313" key="2">
    <source>
        <dbReference type="Proteomes" id="UP000176865"/>
    </source>
</evidence>
<proteinExistence type="predicted"/>
<sequence>MKKLKEDQKNNSENEVVEIVLYGDKNRKKKYECVGVLLEENSKKIKIGFNAIKGIVEDYLDIDKENIITITKINTQDIKVFE</sequence>
<organism evidence="1 2">
    <name type="scientific">Candidatus Campbellbacteria bacterium RIFCSPLOWO2_01_FULL_34_15</name>
    <dbReference type="NCBI Taxonomy" id="1797579"/>
    <lineage>
        <taxon>Bacteria</taxon>
        <taxon>Candidatus Campbelliibacteriota</taxon>
    </lineage>
</organism>
<dbReference type="Proteomes" id="UP000176865">
    <property type="component" value="Unassembled WGS sequence"/>
</dbReference>
<comment type="caution">
    <text evidence="1">The sequence shown here is derived from an EMBL/GenBank/DDBJ whole genome shotgun (WGS) entry which is preliminary data.</text>
</comment>
<name>A0A1F5EN64_9BACT</name>
<dbReference type="STRING" id="1797579.A2996_02310"/>
<reference evidence="1 2" key="1">
    <citation type="journal article" date="2016" name="Nat. Commun.">
        <title>Thousands of microbial genomes shed light on interconnected biogeochemical processes in an aquifer system.</title>
        <authorList>
            <person name="Anantharaman K."/>
            <person name="Brown C.T."/>
            <person name="Hug L.A."/>
            <person name="Sharon I."/>
            <person name="Castelle C.J."/>
            <person name="Probst A.J."/>
            <person name="Thomas B.C."/>
            <person name="Singh A."/>
            <person name="Wilkins M.J."/>
            <person name="Karaoz U."/>
            <person name="Brodie E.L."/>
            <person name="Williams K.H."/>
            <person name="Hubbard S.S."/>
            <person name="Banfield J.F."/>
        </authorList>
    </citation>
    <scope>NUCLEOTIDE SEQUENCE [LARGE SCALE GENOMIC DNA]</scope>
</reference>
<dbReference type="EMBL" id="MFAB01000014">
    <property type="protein sequence ID" value="OGD68847.1"/>
    <property type="molecule type" value="Genomic_DNA"/>
</dbReference>
<dbReference type="AlphaFoldDB" id="A0A1F5EN64"/>
<protein>
    <submittedName>
        <fullName evidence="1">Uncharacterized protein</fullName>
    </submittedName>
</protein>
<gene>
    <name evidence="1" type="ORF">A2996_02310</name>
</gene>
<accession>A0A1F5EN64</accession>